<dbReference type="EMBL" id="CAJVQB010025503">
    <property type="protein sequence ID" value="CAG8806475.1"/>
    <property type="molecule type" value="Genomic_DNA"/>
</dbReference>
<gene>
    <name evidence="2" type="ORF">GMARGA_LOCUS24306</name>
</gene>
<accession>A0ABN7VYP5</accession>
<name>A0ABN7VYP5_GIGMA</name>
<comment type="caution">
    <text evidence="2">The sequence shown here is derived from an EMBL/GenBank/DDBJ whole genome shotgun (WGS) entry which is preliminary data.</text>
</comment>
<proteinExistence type="predicted"/>
<protein>
    <submittedName>
        <fullName evidence="2">28571_t:CDS:1</fullName>
    </submittedName>
</protein>
<evidence type="ECO:0000313" key="2">
    <source>
        <dbReference type="EMBL" id="CAG8806475.1"/>
    </source>
</evidence>
<feature type="region of interest" description="Disordered" evidence="1">
    <location>
        <begin position="75"/>
        <end position="108"/>
    </location>
</feature>
<feature type="compositionally biased region" description="Low complexity" evidence="1">
    <location>
        <begin position="99"/>
        <end position="108"/>
    </location>
</feature>
<dbReference type="Proteomes" id="UP000789901">
    <property type="component" value="Unassembled WGS sequence"/>
</dbReference>
<evidence type="ECO:0000256" key="1">
    <source>
        <dbReference type="SAM" id="MobiDB-lite"/>
    </source>
</evidence>
<evidence type="ECO:0000313" key="3">
    <source>
        <dbReference type="Proteomes" id="UP000789901"/>
    </source>
</evidence>
<sequence>MYEILVADKKRVDAIFDEFFISDKVGALEDWCNAGETTNIAELVHADANREGVQMKKQLDERRLATCECQDKYNIPNTSHSSESKSQKRKKYDSALPNKKTSQTSKTTIKSNKELDELDIEIAKKEKLRKLKLIEYEFQHKKKILNIDKQTKLAALHVQKLANIKKERELDIKK</sequence>
<keyword evidence="3" id="KW-1185">Reference proteome</keyword>
<reference evidence="2 3" key="1">
    <citation type="submission" date="2021-06" db="EMBL/GenBank/DDBJ databases">
        <authorList>
            <person name="Kallberg Y."/>
            <person name="Tangrot J."/>
            <person name="Rosling A."/>
        </authorList>
    </citation>
    <scope>NUCLEOTIDE SEQUENCE [LARGE SCALE GENOMIC DNA]</scope>
    <source>
        <strain evidence="2 3">120-4 pot B 10/14</strain>
    </source>
</reference>
<organism evidence="2 3">
    <name type="scientific">Gigaspora margarita</name>
    <dbReference type="NCBI Taxonomy" id="4874"/>
    <lineage>
        <taxon>Eukaryota</taxon>
        <taxon>Fungi</taxon>
        <taxon>Fungi incertae sedis</taxon>
        <taxon>Mucoromycota</taxon>
        <taxon>Glomeromycotina</taxon>
        <taxon>Glomeromycetes</taxon>
        <taxon>Diversisporales</taxon>
        <taxon>Gigasporaceae</taxon>
        <taxon>Gigaspora</taxon>
    </lineage>
</organism>